<dbReference type="PANTHER" id="PTHR46424:SF1">
    <property type="entry name" value="UBX DOMAIN-CONTAINING PROTEIN 4"/>
    <property type="match status" value="1"/>
</dbReference>
<feature type="region of interest" description="Disordered" evidence="1">
    <location>
        <begin position="119"/>
        <end position="152"/>
    </location>
</feature>
<evidence type="ECO:0000313" key="2">
    <source>
        <dbReference type="EMBL" id="RNA22033.1"/>
    </source>
</evidence>
<keyword evidence="3" id="KW-1185">Reference proteome</keyword>
<evidence type="ECO:0000256" key="1">
    <source>
        <dbReference type="SAM" id="MobiDB-lite"/>
    </source>
</evidence>
<dbReference type="STRING" id="10195.A0A3M7REN1"/>
<reference evidence="2 3" key="1">
    <citation type="journal article" date="2018" name="Sci. Rep.">
        <title>Genomic signatures of local adaptation to the degree of environmental predictability in rotifers.</title>
        <authorList>
            <person name="Franch-Gras L."/>
            <person name="Hahn C."/>
            <person name="Garcia-Roger E.M."/>
            <person name="Carmona M.J."/>
            <person name="Serra M."/>
            <person name="Gomez A."/>
        </authorList>
    </citation>
    <scope>NUCLEOTIDE SEQUENCE [LARGE SCALE GENOMIC DNA]</scope>
    <source>
        <strain evidence="2">HYR1</strain>
    </source>
</reference>
<dbReference type="Gene3D" id="3.40.30.10">
    <property type="entry name" value="Glutaredoxin"/>
    <property type="match status" value="1"/>
</dbReference>
<dbReference type="EMBL" id="REGN01003547">
    <property type="protein sequence ID" value="RNA22033.1"/>
    <property type="molecule type" value="Genomic_DNA"/>
</dbReference>
<sequence length="251" mass="29437">MEWYSDNISAGIAESKSKQLIFLVHIFDPKNEIDNQLWSNESVIKTCKENCISLKLDAESQTCSFFKQIYPVTEYPTTYMIGLDGKPLEVISGELSLDEFISKFQKAIEAHNLVKNPVLSQAPSTSGHEPKIPDVPSESTSETEQKKHIDDRVAKAKEKLKEIQEKKRAEEEEKERNNEMERRKLGQEILRVKREKEEQELRKIAEEKRKEKIEDDLAKKRILEKIRQDREEKQRKYQQEKETTEQTQEAQ</sequence>
<dbReference type="SUPFAM" id="SSF52833">
    <property type="entry name" value="Thioredoxin-like"/>
    <property type="match status" value="1"/>
</dbReference>
<dbReference type="InterPro" id="IPR036249">
    <property type="entry name" value="Thioredoxin-like_sf"/>
</dbReference>
<proteinExistence type="predicted"/>
<dbReference type="GO" id="GO:0005783">
    <property type="term" value="C:endoplasmic reticulum"/>
    <property type="evidence" value="ECO:0007669"/>
    <property type="project" value="TreeGrafter"/>
</dbReference>
<feature type="compositionally biased region" description="Basic and acidic residues" evidence="1">
    <location>
        <begin position="143"/>
        <end position="152"/>
    </location>
</feature>
<feature type="compositionally biased region" description="Basic and acidic residues" evidence="1">
    <location>
        <begin position="164"/>
        <end position="244"/>
    </location>
</feature>
<feature type="non-terminal residue" evidence="2">
    <location>
        <position position="251"/>
    </location>
</feature>
<evidence type="ECO:0000313" key="3">
    <source>
        <dbReference type="Proteomes" id="UP000276133"/>
    </source>
</evidence>
<dbReference type="Pfam" id="PF23187">
    <property type="entry name" value="UBX7_N"/>
    <property type="match status" value="1"/>
</dbReference>
<organism evidence="2 3">
    <name type="scientific">Brachionus plicatilis</name>
    <name type="common">Marine rotifer</name>
    <name type="synonym">Brachionus muelleri</name>
    <dbReference type="NCBI Taxonomy" id="10195"/>
    <lineage>
        <taxon>Eukaryota</taxon>
        <taxon>Metazoa</taxon>
        <taxon>Spiralia</taxon>
        <taxon>Gnathifera</taxon>
        <taxon>Rotifera</taxon>
        <taxon>Eurotatoria</taxon>
        <taxon>Monogononta</taxon>
        <taxon>Pseudotrocha</taxon>
        <taxon>Ploima</taxon>
        <taxon>Brachionidae</taxon>
        <taxon>Brachionus</taxon>
    </lineage>
</organism>
<accession>A0A3M7REN1</accession>
<name>A0A3M7REN1_BRAPC</name>
<protein>
    <submittedName>
        <fullName evidence="2">UBX domain-containing 4-like</fullName>
    </submittedName>
</protein>
<dbReference type="OrthoDB" id="2445133at2759"/>
<dbReference type="AlphaFoldDB" id="A0A3M7REN1"/>
<dbReference type="PANTHER" id="PTHR46424">
    <property type="entry name" value="UBX DOMAIN-CONTAINING PROTEIN 4"/>
    <property type="match status" value="1"/>
</dbReference>
<gene>
    <name evidence="2" type="ORF">BpHYR1_032966</name>
</gene>
<comment type="caution">
    <text evidence="2">The sequence shown here is derived from an EMBL/GenBank/DDBJ whole genome shotgun (WGS) entry which is preliminary data.</text>
</comment>
<feature type="region of interest" description="Disordered" evidence="1">
    <location>
        <begin position="164"/>
        <end position="251"/>
    </location>
</feature>
<dbReference type="Proteomes" id="UP000276133">
    <property type="component" value="Unassembled WGS sequence"/>
</dbReference>
<dbReference type="GO" id="GO:0036503">
    <property type="term" value="P:ERAD pathway"/>
    <property type="evidence" value="ECO:0007669"/>
    <property type="project" value="TreeGrafter"/>
</dbReference>